<dbReference type="EMBL" id="HBJA01108243">
    <property type="protein sequence ID" value="CAE0826141.1"/>
    <property type="molecule type" value="Transcribed_RNA"/>
</dbReference>
<protein>
    <submittedName>
        <fullName evidence="1">Uncharacterized protein</fullName>
    </submittedName>
</protein>
<sequence>MPEIRPQSPQMAQSLRSLARVFCLQQLWMWPHRLVQASALTATELTNSPNQDFGVQKIFPVVKIRSPHSPTEQWEFCRSLTLTAMAASADACTWVSAEPPPPDNPRVRHEA</sequence>
<gene>
    <name evidence="1" type="ORF">EGYM00163_LOCUS37393</name>
</gene>
<organism evidence="1">
    <name type="scientific">Eutreptiella gymnastica</name>
    <dbReference type="NCBI Taxonomy" id="73025"/>
    <lineage>
        <taxon>Eukaryota</taxon>
        <taxon>Discoba</taxon>
        <taxon>Euglenozoa</taxon>
        <taxon>Euglenida</taxon>
        <taxon>Spirocuta</taxon>
        <taxon>Euglenophyceae</taxon>
        <taxon>Eutreptiales</taxon>
        <taxon>Eutreptiaceae</taxon>
        <taxon>Eutreptiella</taxon>
    </lineage>
</organism>
<dbReference type="AlphaFoldDB" id="A0A7S4G5V3"/>
<proteinExistence type="predicted"/>
<reference evidence="1" key="1">
    <citation type="submission" date="2021-01" db="EMBL/GenBank/DDBJ databases">
        <authorList>
            <person name="Corre E."/>
            <person name="Pelletier E."/>
            <person name="Niang G."/>
            <person name="Scheremetjew M."/>
            <person name="Finn R."/>
            <person name="Kale V."/>
            <person name="Holt S."/>
            <person name="Cochrane G."/>
            <person name="Meng A."/>
            <person name="Brown T."/>
            <person name="Cohen L."/>
        </authorList>
    </citation>
    <scope>NUCLEOTIDE SEQUENCE</scope>
    <source>
        <strain evidence="1">CCMP1594</strain>
    </source>
</reference>
<accession>A0A7S4G5V3</accession>
<name>A0A7S4G5V3_9EUGL</name>
<evidence type="ECO:0000313" key="1">
    <source>
        <dbReference type="EMBL" id="CAE0826141.1"/>
    </source>
</evidence>